<keyword evidence="2" id="KW-1185">Reference proteome</keyword>
<dbReference type="AlphaFoldDB" id="A0A364L6Y4"/>
<dbReference type="EMBL" id="MIKG01000016">
    <property type="protein sequence ID" value="RAO71533.1"/>
    <property type="molecule type" value="Genomic_DNA"/>
</dbReference>
<comment type="caution">
    <text evidence="1">The sequence shown here is derived from an EMBL/GenBank/DDBJ whole genome shotgun (WGS) entry which is preliminary data.</text>
</comment>
<name>A0A364L6Y4_TALAM</name>
<gene>
    <name evidence="1" type="ORF">BHQ10_007545</name>
</gene>
<sequence>MAASKVPSLIKELGQGTNYDRIEVANLADRHYLGPERILSLYGPLLQDPLRNSKATLIILFHDATAEMLFAEHIPTPESTHICASSCQWIERRYLVLGITLEHSTRLRTLTAF</sequence>
<proteinExistence type="predicted"/>
<protein>
    <submittedName>
        <fullName evidence="1">Uncharacterized protein</fullName>
    </submittedName>
</protein>
<evidence type="ECO:0000313" key="1">
    <source>
        <dbReference type="EMBL" id="RAO71533.1"/>
    </source>
</evidence>
<reference evidence="1 2" key="1">
    <citation type="journal article" date="2017" name="Biotechnol. Biofuels">
        <title>Differential beta-glucosidase expression as a function of carbon source availability in Talaromyces amestolkiae: a genomic and proteomic approach.</title>
        <authorList>
            <person name="de Eugenio L.I."/>
            <person name="Mendez-Liter J.A."/>
            <person name="Nieto-Dominguez M."/>
            <person name="Alonso L."/>
            <person name="Gil-Munoz J."/>
            <person name="Barriuso J."/>
            <person name="Prieto A."/>
            <person name="Martinez M.J."/>
        </authorList>
    </citation>
    <scope>NUCLEOTIDE SEQUENCE [LARGE SCALE GENOMIC DNA]</scope>
    <source>
        <strain evidence="1 2">CIB</strain>
    </source>
</reference>
<organism evidence="1 2">
    <name type="scientific">Talaromyces amestolkiae</name>
    <dbReference type="NCBI Taxonomy" id="1196081"/>
    <lineage>
        <taxon>Eukaryota</taxon>
        <taxon>Fungi</taxon>
        <taxon>Dikarya</taxon>
        <taxon>Ascomycota</taxon>
        <taxon>Pezizomycotina</taxon>
        <taxon>Eurotiomycetes</taxon>
        <taxon>Eurotiomycetidae</taxon>
        <taxon>Eurotiales</taxon>
        <taxon>Trichocomaceae</taxon>
        <taxon>Talaromyces</taxon>
        <taxon>Talaromyces sect. Talaromyces</taxon>
    </lineage>
</organism>
<accession>A0A364L6Y4</accession>
<dbReference type="GeneID" id="63796760"/>
<dbReference type="OrthoDB" id="5282002at2759"/>
<dbReference type="Proteomes" id="UP000249363">
    <property type="component" value="Unassembled WGS sequence"/>
</dbReference>
<evidence type="ECO:0000313" key="2">
    <source>
        <dbReference type="Proteomes" id="UP000249363"/>
    </source>
</evidence>
<dbReference type="RefSeq" id="XP_040736048.1">
    <property type="nucleotide sequence ID" value="XM_040880252.1"/>
</dbReference>